<dbReference type="AlphaFoldDB" id="A0AAD8NX57"/>
<protein>
    <submittedName>
        <fullName evidence="2">Uncharacterized protein</fullName>
    </submittedName>
</protein>
<name>A0AAD8NX57_TARER</name>
<keyword evidence="3" id="KW-1185">Reference proteome</keyword>
<dbReference type="Proteomes" id="UP001229421">
    <property type="component" value="Unassembled WGS sequence"/>
</dbReference>
<feature type="region of interest" description="Disordered" evidence="1">
    <location>
        <begin position="1"/>
        <end position="21"/>
    </location>
</feature>
<sequence>MAGEDNALPIPPNNSKGKEVSPTIAQCPMLASINYTVRAIKMKIVLTSLQSSKKEGRISFQAVFKHDMNSSQSASENLILLSCHLSLPRGMAFNSGFRLGSCLQ</sequence>
<proteinExistence type="predicted"/>
<gene>
    <name evidence="2" type="ORF">QVD17_07919</name>
</gene>
<evidence type="ECO:0000313" key="3">
    <source>
        <dbReference type="Proteomes" id="UP001229421"/>
    </source>
</evidence>
<evidence type="ECO:0000256" key="1">
    <source>
        <dbReference type="SAM" id="MobiDB-lite"/>
    </source>
</evidence>
<dbReference type="EMBL" id="JAUHHV010000002">
    <property type="protein sequence ID" value="KAK1431460.1"/>
    <property type="molecule type" value="Genomic_DNA"/>
</dbReference>
<comment type="caution">
    <text evidence="2">The sequence shown here is derived from an EMBL/GenBank/DDBJ whole genome shotgun (WGS) entry which is preliminary data.</text>
</comment>
<accession>A0AAD8NX57</accession>
<reference evidence="2" key="1">
    <citation type="journal article" date="2023" name="bioRxiv">
        <title>Improved chromosome-level genome assembly for marigold (Tagetes erecta).</title>
        <authorList>
            <person name="Jiang F."/>
            <person name="Yuan L."/>
            <person name="Wang S."/>
            <person name="Wang H."/>
            <person name="Xu D."/>
            <person name="Wang A."/>
            <person name="Fan W."/>
        </authorList>
    </citation>
    <scope>NUCLEOTIDE SEQUENCE</scope>
    <source>
        <strain evidence="2">WSJ</strain>
        <tissue evidence="2">Leaf</tissue>
    </source>
</reference>
<organism evidence="2 3">
    <name type="scientific">Tagetes erecta</name>
    <name type="common">African marigold</name>
    <dbReference type="NCBI Taxonomy" id="13708"/>
    <lineage>
        <taxon>Eukaryota</taxon>
        <taxon>Viridiplantae</taxon>
        <taxon>Streptophyta</taxon>
        <taxon>Embryophyta</taxon>
        <taxon>Tracheophyta</taxon>
        <taxon>Spermatophyta</taxon>
        <taxon>Magnoliopsida</taxon>
        <taxon>eudicotyledons</taxon>
        <taxon>Gunneridae</taxon>
        <taxon>Pentapetalae</taxon>
        <taxon>asterids</taxon>
        <taxon>campanulids</taxon>
        <taxon>Asterales</taxon>
        <taxon>Asteraceae</taxon>
        <taxon>Asteroideae</taxon>
        <taxon>Heliantheae alliance</taxon>
        <taxon>Tageteae</taxon>
        <taxon>Tagetes</taxon>
    </lineage>
</organism>
<evidence type="ECO:0000313" key="2">
    <source>
        <dbReference type="EMBL" id="KAK1431460.1"/>
    </source>
</evidence>